<sequence>MNHQIIPFCHAMKSKLNTIELNLYFGRPKSLKQAKIRVRFLSILQVEDNEIILLYF</sequence>
<dbReference type="AlphaFoldDB" id="Q95S08"/>
<proteinExistence type="evidence at transcript level"/>
<protein>
    <submittedName>
        <fullName evidence="1">HL02687p</fullName>
    </submittedName>
</protein>
<dbReference type="EMBL" id="AY061011">
    <property type="protein sequence ID" value="AAL28559.1"/>
    <property type="molecule type" value="mRNA"/>
</dbReference>
<reference evidence="1" key="1">
    <citation type="submission" date="2001-10" db="EMBL/GenBank/DDBJ databases">
        <authorList>
            <person name="Stapleton M."/>
            <person name="Brokstein P."/>
            <person name="Hong L."/>
            <person name="Agbayani A."/>
            <person name="Carlson J."/>
            <person name="Champe M."/>
            <person name="Chavez C."/>
            <person name="Dorsett V."/>
            <person name="Farfan D."/>
            <person name="Frise E."/>
            <person name="George R."/>
            <person name="Gonzalez M."/>
            <person name="Guarin H."/>
            <person name="Li P."/>
            <person name="Liao G."/>
            <person name="Miranda A."/>
            <person name="Mungall C.J."/>
            <person name="Nunoo J."/>
            <person name="Pacleb J."/>
            <person name="Paragas V."/>
            <person name="Park S."/>
            <person name="Phouanenavong S."/>
            <person name="Wan K."/>
            <person name="Yu C."/>
            <person name="Lewis S.E."/>
            <person name="Rubin G.M."/>
            <person name="Celniker S."/>
        </authorList>
    </citation>
    <scope>NUCLEOTIDE SEQUENCE</scope>
    <source>
        <strain evidence="1">Berkeley</strain>
    </source>
</reference>
<accession>Q95S08</accession>
<organism evidence="1">
    <name type="scientific">Drosophila melanogaster</name>
    <name type="common">Fruit fly</name>
    <dbReference type="NCBI Taxonomy" id="7227"/>
    <lineage>
        <taxon>Eukaryota</taxon>
        <taxon>Metazoa</taxon>
        <taxon>Ecdysozoa</taxon>
        <taxon>Arthropoda</taxon>
        <taxon>Hexapoda</taxon>
        <taxon>Insecta</taxon>
        <taxon>Pterygota</taxon>
        <taxon>Neoptera</taxon>
        <taxon>Endopterygota</taxon>
        <taxon>Diptera</taxon>
        <taxon>Brachycera</taxon>
        <taxon>Muscomorpha</taxon>
        <taxon>Ephydroidea</taxon>
        <taxon>Drosophilidae</taxon>
        <taxon>Drosophila</taxon>
        <taxon>Sophophora</taxon>
    </lineage>
</organism>
<name>Q95S08_DROME</name>
<evidence type="ECO:0000313" key="1">
    <source>
        <dbReference type="EMBL" id="AAL28559.1"/>
    </source>
</evidence>